<evidence type="ECO:0000313" key="2">
    <source>
        <dbReference type="Proteomes" id="UP001652503"/>
    </source>
</evidence>
<dbReference type="RefSeq" id="WP_263722947.1">
    <property type="nucleotide sequence ID" value="NZ_JAOWLA010000018.1"/>
</dbReference>
<gene>
    <name evidence="1" type="ORF">OE647_16980</name>
</gene>
<accession>A0ABT2Z5J8</accession>
<name>A0ABT2Z5J8_9RHOB</name>
<keyword evidence="2" id="KW-1185">Reference proteome</keyword>
<protein>
    <submittedName>
        <fullName evidence="1">Uncharacterized protein</fullName>
    </submittedName>
</protein>
<evidence type="ECO:0000313" key="1">
    <source>
        <dbReference type="EMBL" id="MCV2866413.1"/>
    </source>
</evidence>
<reference evidence="1 2" key="1">
    <citation type="submission" date="2022-10" db="EMBL/GenBank/DDBJ databases">
        <title>Defluviimonas sp. nov., isolated from ocean surface water.</title>
        <authorList>
            <person name="He W."/>
            <person name="Wang L."/>
            <person name="Zhang D.-F."/>
        </authorList>
    </citation>
    <scope>NUCLEOTIDE SEQUENCE [LARGE SCALE GENOMIC DNA]</scope>
    <source>
        <strain evidence="1 2">WL0075</strain>
    </source>
</reference>
<comment type="caution">
    <text evidence="1">The sequence shown here is derived from an EMBL/GenBank/DDBJ whole genome shotgun (WGS) entry which is preliminary data.</text>
</comment>
<dbReference type="EMBL" id="JAOWLA010000018">
    <property type="protein sequence ID" value="MCV2866413.1"/>
    <property type="molecule type" value="Genomic_DNA"/>
</dbReference>
<proteinExistence type="predicted"/>
<sequence>MTAQRRKAPRLSFDLPEVSHLNVLAGPRRVWRTRTDPAHAWMLSRADSGL</sequence>
<dbReference type="Proteomes" id="UP001652503">
    <property type="component" value="Unassembled WGS sequence"/>
</dbReference>
<organism evidence="1 2">
    <name type="scientific">Albidovulum sediminicola</name>
    <dbReference type="NCBI Taxonomy" id="2984331"/>
    <lineage>
        <taxon>Bacteria</taxon>
        <taxon>Pseudomonadati</taxon>
        <taxon>Pseudomonadota</taxon>
        <taxon>Alphaproteobacteria</taxon>
        <taxon>Rhodobacterales</taxon>
        <taxon>Paracoccaceae</taxon>
        <taxon>Albidovulum</taxon>
    </lineage>
</organism>